<keyword evidence="2" id="KW-0349">Heme</keyword>
<evidence type="ECO:0000313" key="3">
    <source>
        <dbReference type="EMBL" id="MFD1935863.1"/>
    </source>
</evidence>
<dbReference type="EC" id="1.14.-.-" evidence="3"/>
<dbReference type="Gene3D" id="1.10.630.10">
    <property type="entry name" value="Cytochrome P450"/>
    <property type="match status" value="1"/>
</dbReference>
<keyword evidence="2 3" id="KW-0560">Oxidoreductase</keyword>
<dbReference type="PROSITE" id="PS00086">
    <property type="entry name" value="CYTOCHROME_P450"/>
    <property type="match status" value="1"/>
</dbReference>
<organism evidence="3 4">
    <name type="scientific">Nonomuraea mangrovi</name>
    <dbReference type="NCBI Taxonomy" id="2316207"/>
    <lineage>
        <taxon>Bacteria</taxon>
        <taxon>Bacillati</taxon>
        <taxon>Actinomycetota</taxon>
        <taxon>Actinomycetes</taxon>
        <taxon>Streptosporangiales</taxon>
        <taxon>Streptosporangiaceae</taxon>
        <taxon>Nonomuraea</taxon>
    </lineage>
</organism>
<evidence type="ECO:0000256" key="2">
    <source>
        <dbReference type="RuleBase" id="RU000461"/>
    </source>
</evidence>
<dbReference type="InterPro" id="IPR002397">
    <property type="entry name" value="Cyt_P450_B"/>
</dbReference>
<dbReference type="CDD" id="cd11030">
    <property type="entry name" value="CYP105-like"/>
    <property type="match status" value="1"/>
</dbReference>
<dbReference type="InterPro" id="IPR017972">
    <property type="entry name" value="Cyt_P450_CS"/>
</dbReference>
<dbReference type="Proteomes" id="UP001597368">
    <property type="component" value="Unassembled WGS sequence"/>
</dbReference>
<keyword evidence="2" id="KW-0408">Iron</keyword>
<protein>
    <submittedName>
        <fullName evidence="3">Cytochrome P450</fullName>
        <ecNumber evidence="3">1.14.-.-</ecNumber>
    </submittedName>
</protein>
<proteinExistence type="inferred from homology"/>
<comment type="similarity">
    <text evidence="1 2">Belongs to the cytochrome P450 family.</text>
</comment>
<dbReference type="GO" id="GO:0016491">
    <property type="term" value="F:oxidoreductase activity"/>
    <property type="evidence" value="ECO:0007669"/>
    <property type="project" value="UniProtKB-KW"/>
</dbReference>
<sequence length="405" mass="44024">MSEPTTAAAMPTARVAGCPFDPPEDLARLREDQPIAPMAYPDGHLGWLATSHALVRAVLADPRFSHRADLTHAPLGGTRMGEPRPAPPGIFTAMDPPEHTRYRHLLTGQFTVRRMRRLTGRIQEITAEHLDAMERHGPPVDLVEAFALPIPGLVICELLGVPTGERARFQDDMSKLLSLEVSPEEKIAAFTTLTEFMHALVLAKRADPADDLLSDLVNGTDLTDEELTNISGILMGAGFETTANMLALGAFALMSHPGQLAALQADRGLTDRAVEELLRYLSIVPGTVRAALEDVELGGRLVRAGQSVTVSIPAANRDPEHFADPDTLDLHRSAAGHVAFGHGIHQCLGQQLARVEMQVGIPALFARFPTLRLAVPPEEVPLRTDMMIYGVHRLPVTWDVAQDEE</sequence>
<dbReference type="PRINTS" id="PR00359">
    <property type="entry name" value="BP450"/>
</dbReference>
<name>A0ABW4T348_9ACTN</name>
<comment type="caution">
    <text evidence="3">The sequence shown here is derived from an EMBL/GenBank/DDBJ whole genome shotgun (WGS) entry which is preliminary data.</text>
</comment>
<reference evidence="4" key="1">
    <citation type="journal article" date="2019" name="Int. J. Syst. Evol. Microbiol.">
        <title>The Global Catalogue of Microorganisms (GCM) 10K type strain sequencing project: providing services to taxonomists for standard genome sequencing and annotation.</title>
        <authorList>
            <consortium name="The Broad Institute Genomics Platform"/>
            <consortium name="The Broad Institute Genome Sequencing Center for Infectious Disease"/>
            <person name="Wu L."/>
            <person name="Ma J."/>
        </authorList>
    </citation>
    <scope>NUCLEOTIDE SEQUENCE [LARGE SCALE GENOMIC DNA]</scope>
    <source>
        <strain evidence="4">ICMP 6774ER</strain>
    </source>
</reference>
<dbReference type="SUPFAM" id="SSF48264">
    <property type="entry name" value="Cytochrome P450"/>
    <property type="match status" value="1"/>
</dbReference>
<dbReference type="EMBL" id="JBHUFV010000047">
    <property type="protein sequence ID" value="MFD1935863.1"/>
    <property type="molecule type" value="Genomic_DNA"/>
</dbReference>
<keyword evidence="2" id="KW-0503">Monooxygenase</keyword>
<keyword evidence="4" id="KW-1185">Reference proteome</keyword>
<dbReference type="PANTHER" id="PTHR46696">
    <property type="entry name" value="P450, PUTATIVE (EUROFUNG)-RELATED"/>
    <property type="match status" value="1"/>
</dbReference>
<dbReference type="PANTHER" id="PTHR46696:SF1">
    <property type="entry name" value="CYTOCHROME P450 YJIB-RELATED"/>
    <property type="match status" value="1"/>
</dbReference>
<dbReference type="PRINTS" id="PR00385">
    <property type="entry name" value="P450"/>
</dbReference>
<dbReference type="InterPro" id="IPR001128">
    <property type="entry name" value="Cyt_P450"/>
</dbReference>
<dbReference type="InterPro" id="IPR036396">
    <property type="entry name" value="Cyt_P450_sf"/>
</dbReference>
<evidence type="ECO:0000256" key="1">
    <source>
        <dbReference type="ARBA" id="ARBA00010617"/>
    </source>
</evidence>
<evidence type="ECO:0000313" key="4">
    <source>
        <dbReference type="Proteomes" id="UP001597368"/>
    </source>
</evidence>
<keyword evidence="2" id="KW-0479">Metal-binding</keyword>
<accession>A0ABW4T348</accession>
<dbReference type="Pfam" id="PF00067">
    <property type="entry name" value="p450"/>
    <property type="match status" value="1"/>
</dbReference>
<gene>
    <name evidence="3" type="ORF">ACFSKW_30765</name>
</gene>
<dbReference type="RefSeq" id="WP_379575975.1">
    <property type="nucleotide sequence ID" value="NZ_JBHUFV010000047.1"/>
</dbReference>